<evidence type="ECO:0000313" key="4">
    <source>
        <dbReference type="Proteomes" id="UP001208692"/>
    </source>
</evidence>
<dbReference type="RefSeq" id="WP_264847273.1">
    <property type="nucleotide sequence ID" value="NZ_BPMA01000045.1"/>
</dbReference>
<dbReference type="EMBL" id="BQKA01000051">
    <property type="protein sequence ID" value="GJM51369.1"/>
    <property type="molecule type" value="Genomic_DNA"/>
</dbReference>
<comment type="caution">
    <text evidence="1">The sequence shown here is derived from an EMBL/GenBank/DDBJ whole genome shotgun (WGS) entry which is preliminary data.</text>
</comment>
<protein>
    <submittedName>
        <fullName evidence="1">Uncharacterized protein</fullName>
    </submittedName>
</protein>
<dbReference type="EMBL" id="BQKB01000065">
    <property type="protein sequence ID" value="GJM54182.1"/>
    <property type="molecule type" value="Genomic_DNA"/>
</dbReference>
<sequence>MTKTTLLKIPYSEFEFKDAISESLQREMNKSFVNKFSIENSLGVAVKRHLQRQFINTSFNGRCPTCPPTTGLKTKFLLTLQVQINYRVSFKAGLRAGLEYQLGDFYSNQSFNFSIYNSGLGTSTSREKRPMVVDATVYLSVGIGTGIATPMNQYSINYDTAMAVPNTFKNSVSYGQAFTWNSAINEKFDLSVVQRQGIFGFRSGDFALSTNNDTKRGYFGGGTDHGWTGGLILSFNVARLGIIEAGYQNFTGKYDEQGFQERQMDSLIKLKEEGRIGKEEFKQKSEKLLFENPYHSQDDYQKSFNRASNFLRLLKDNNSIRLDVESNGWFQNGIHNLINDFKFKYDNPKPIGIWIEKAF</sequence>
<evidence type="ECO:0000313" key="3">
    <source>
        <dbReference type="Proteomes" id="UP001207736"/>
    </source>
</evidence>
<accession>A0AAV5AXP1</accession>
<name>A0AAV5AXP1_9FLAO</name>
<keyword evidence="4" id="KW-1185">Reference proteome</keyword>
<reference evidence="1 4" key="1">
    <citation type="submission" date="2021-11" db="EMBL/GenBank/DDBJ databases">
        <title>Draft genome sequence of Capnocytophaga sp. strain KC07075 isolated from cat oral cavity.</title>
        <authorList>
            <person name="Suzuki M."/>
            <person name="Imaoka K."/>
            <person name="Kimura M."/>
            <person name="Morikawa S."/>
            <person name="Maeda K."/>
        </authorList>
    </citation>
    <scope>NUCLEOTIDE SEQUENCE</scope>
    <source>
        <strain evidence="1">KC07075</strain>
        <strain evidence="2 4">KC07079</strain>
    </source>
</reference>
<dbReference type="Proteomes" id="UP001207736">
    <property type="component" value="Unassembled WGS sequence"/>
</dbReference>
<dbReference type="AlphaFoldDB" id="A0AAV5AXP1"/>
<dbReference type="Proteomes" id="UP001208692">
    <property type="component" value="Unassembled WGS sequence"/>
</dbReference>
<organism evidence="1 3">
    <name type="scientific">Capnocytophaga catalasegens</name>
    <dbReference type="NCBI Taxonomy" id="1004260"/>
    <lineage>
        <taxon>Bacteria</taxon>
        <taxon>Pseudomonadati</taxon>
        <taxon>Bacteroidota</taxon>
        <taxon>Flavobacteriia</taxon>
        <taxon>Flavobacteriales</taxon>
        <taxon>Flavobacteriaceae</taxon>
        <taxon>Capnocytophaga</taxon>
    </lineage>
</organism>
<evidence type="ECO:0000313" key="1">
    <source>
        <dbReference type="EMBL" id="GJM51369.1"/>
    </source>
</evidence>
<evidence type="ECO:0000313" key="2">
    <source>
        <dbReference type="EMBL" id="GJM54182.1"/>
    </source>
</evidence>
<proteinExistence type="predicted"/>
<gene>
    <name evidence="1" type="ORF">RCZ15_23420</name>
    <name evidence="2" type="ORF">RCZ16_24980</name>
</gene>